<dbReference type="AlphaFoldDB" id="A0A9C7LLK4"/>
<gene>
    <name evidence="1" type="ORF">PMO1_09</name>
</gene>
<name>A0A9C7LLK4_9BACT</name>
<dbReference type="EMBL" id="OX370180">
    <property type="protein sequence ID" value="CAI4093961.1"/>
    <property type="molecule type" value="Genomic_DNA"/>
</dbReference>
<proteinExistence type="predicted"/>
<protein>
    <submittedName>
        <fullName evidence="1">Uncharacterized protein</fullName>
    </submittedName>
</protein>
<keyword evidence="1" id="KW-0614">Plasmid</keyword>
<geneLocation type="plasmid" evidence="1">
    <name>pMO1</name>
</geneLocation>
<sequence>MPKRTKAKKLADSKNEVMSGVIYYLSKGYKFYYITVILDNKKTMRKIYNAFYKVKTKESMDIKMTSAKGILNENNELYYHAHIIVAASKELPVLFIDKIKKTGDIREVEETQESIFDQMHKIANYSKNNIGETIDTFESQRDEVLRYLSDLFGDDANIEGMLRYAYNTKHFKNKEILSIIDLDYHYHQISTILELIRYSNDRKYLTLENYGRYLSIYYNNVAININAEIFNIRTQESNIKYSGYFNARYEKILSKIEELGIDGTKYFYIQKLESVLPLLNELIRDNPANYVYTDREDIFSKYRIEVYAEEKSNGNVKLKATKIPREREIVVLMEESE</sequence>
<accession>A0A9C7LLK4</accession>
<evidence type="ECO:0000313" key="1">
    <source>
        <dbReference type="EMBL" id="CAI4093961.1"/>
    </source>
</evidence>
<dbReference type="Proteomes" id="UP001161562">
    <property type="component" value="Plasmid pMO1"/>
</dbReference>
<organism evidence="1">
    <name type="scientific">Marinitoga okinawensis</name>
    <dbReference type="NCBI Taxonomy" id="389480"/>
    <lineage>
        <taxon>Bacteria</taxon>
        <taxon>Thermotogati</taxon>
        <taxon>Thermotogota</taxon>
        <taxon>Thermotogae</taxon>
        <taxon>Petrotogales</taxon>
        <taxon>Petrotogaceae</taxon>
        <taxon>Marinitoga</taxon>
    </lineage>
</organism>
<reference evidence="1" key="1">
    <citation type="submission" date="2023-02" db="EMBL/GenBank/DDBJ databases">
        <authorList>
            <person name="Lossouarn J."/>
            <person name="Nesbo L C."/>
            <person name="Geslin C."/>
        </authorList>
    </citation>
    <scope>NUCLEOTIDE SEQUENCE</scope>
    <source>
        <strain evidence="1">Type strain: Marinitoga okinawensis TFS10-5</strain>
        <plasmid evidence="1">pMO1</plasmid>
    </source>
</reference>